<feature type="compositionally biased region" description="Polar residues" evidence="1">
    <location>
        <begin position="44"/>
        <end position="60"/>
    </location>
</feature>
<feature type="compositionally biased region" description="Basic residues" evidence="1">
    <location>
        <begin position="79"/>
        <end position="89"/>
    </location>
</feature>
<feature type="region of interest" description="Disordered" evidence="1">
    <location>
        <begin position="44"/>
        <end position="89"/>
    </location>
</feature>
<sequence>MNPLATRIGVAYSDMRYRRVREFAERDHHGSMFVAQPLVRGRHLSTSPRSFSTKTGTCTNNEDRRMSRSCSPVRNGTPSRRRSKNALLG</sequence>
<dbReference type="Proteomes" id="UP000682266">
    <property type="component" value="Unassembled WGS sequence"/>
</dbReference>
<dbReference type="EMBL" id="JAGSVG010000018">
    <property type="protein sequence ID" value="MBR8131249.1"/>
    <property type="molecule type" value="Genomic_DNA"/>
</dbReference>
<evidence type="ECO:0000313" key="2">
    <source>
        <dbReference type="EMBL" id="MBR8131249.1"/>
    </source>
</evidence>
<reference evidence="2" key="1">
    <citation type="submission" date="2021-04" db="EMBL/GenBank/DDBJ databases">
        <title>A collection of bacterial strains from the Burkholderia cepacia Research Laboratory and Repository.</title>
        <authorList>
            <person name="Lipuma J."/>
            <person name="Spilker T."/>
        </authorList>
    </citation>
    <scope>NUCLEOTIDE SEQUENCE</scope>
    <source>
        <strain evidence="2">AU36012</strain>
    </source>
</reference>
<protein>
    <submittedName>
        <fullName evidence="2">Uncharacterized protein</fullName>
    </submittedName>
</protein>
<accession>A0AA41EA72</accession>
<evidence type="ECO:0000256" key="1">
    <source>
        <dbReference type="SAM" id="MobiDB-lite"/>
    </source>
</evidence>
<feature type="compositionally biased region" description="Polar residues" evidence="1">
    <location>
        <begin position="68"/>
        <end position="78"/>
    </location>
</feature>
<organism evidence="2 3">
    <name type="scientific">Burkholderia ambifaria</name>
    <dbReference type="NCBI Taxonomy" id="152480"/>
    <lineage>
        <taxon>Bacteria</taxon>
        <taxon>Pseudomonadati</taxon>
        <taxon>Pseudomonadota</taxon>
        <taxon>Betaproteobacteria</taxon>
        <taxon>Burkholderiales</taxon>
        <taxon>Burkholderiaceae</taxon>
        <taxon>Burkholderia</taxon>
        <taxon>Burkholderia cepacia complex</taxon>
    </lineage>
</organism>
<dbReference type="AlphaFoldDB" id="A0AA41EA72"/>
<evidence type="ECO:0000313" key="3">
    <source>
        <dbReference type="Proteomes" id="UP000682266"/>
    </source>
</evidence>
<name>A0AA41EA72_9BURK</name>
<proteinExistence type="predicted"/>
<dbReference type="RefSeq" id="WP_105789074.1">
    <property type="nucleotide sequence ID" value="NZ_CADERF010000020.1"/>
</dbReference>
<gene>
    <name evidence="2" type="ORF">KDW93_20140</name>
</gene>
<comment type="caution">
    <text evidence="2">The sequence shown here is derived from an EMBL/GenBank/DDBJ whole genome shotgun (WGS) entry which is preliminary data.</text>
</comment>